<reference evidence="9" key="2">
    <citation type="submission" date="2025-09" db="UniProtKB">
        <authorList>
            <consortium name="Ensembl"/>
        </authorList>
    </citation>
    <scope>IDENTIFICATION</scope>
</reference>
<dbReference type="GeneID" id="116232157"/>
<dbReference type="SMART" id="SM00449">
    <property type="entry name" value="SPRY"/>
    <property type="match status" value="1"/>
</dbReference>
<feature type="domain" description="B30.2/SPRY" evidence="8">
    <location>
        <begin position="326"/>
        <end position="522"/>
    </location>
</feature>
<evidence type="ECO:0008006" key="11">
    <source>
        <dbReference type="Google" id="ProtNLM"/>
    </source>
</evidence>
<dbReference type="Pfam" id="PF13765">
    <property type="entry name" value="PRY"/>
    <property type="match status" value="1"/>
</dbReference>
<dbReference type="InterPro" id="IPR001841">
    <property type="entry name" value="Znf_RING"/>
</dbReference>
<dbReference type="Gene3D" id="2.60.120.920">
    <property type="match status" value="1"/>
</dbReference>
<proteinExistence type="predicted"/>
<dbReference type="InterPro" id="IPR013320">
    <property type="entry name" value="ConA-like_dom_sf"/>
</dbReference>
<dbReference type="PROSITE" id="PS50089">
    <property type="entry name" value="ZF_RING_2"/>
    <property type="match status" value="1"/>
</dbReference>
<evidence type="ECO:0000256" key="3">
    <source>
        <dbReference type="ARBA" id="ARBA00022833"/>
    </source>
</evidence>
<dbReference type="SUPFAM" id="SSF49899">
    <property type="entry name" value="Concanavalin A-like lectins/glucanases"/>
    <property type="match status" value="1"/>
</dbReference>
<gene>
    <name evidence="9" type="primary">LOC116232157</name>
</gene>
<feature type="domain" description="RING-type" evidence="7">
    <location>
        <begin position="111"/>
        <end position="152"/>
    </location>
</feature>
<evidence type="ECO:0000256" key="1">
    <source>
        <dbReference type="ARBA" id="ARBA00022723"/>
    </source>
</evidence>
<organism evidence="9 10">
    <name type="scientific">Phasianus colchicus</name>
    <name type="common">Common pheasant</name>
    <dbReference type="NCBI Taxonomy" id="9054"/>
    <lineage>
        <taxon>Eukaryota</taxon>
        <taxon>Metazoa</taxon>
        <taxon>Chordata</taxon>
        <taxon>Craniata</taxon>
        <taxon>Vertebrata</taxon>
        <taxon>Euteleostomi</taxon>
        <taxon>Archelosauria</taxon>
        <taxon>Archosauria</taxon>
        <taxon>Dinosauria</taxon>
        <taxon>Saurischia</taxon>
        <taxon>Theropoda</taxon>
        <taxon>Coelurosauria</taxon>
        <taxon>Aves</taxon>
        <taxon>Neognathae</taxon>
        <taxon>Galloanserae</taxon>
        <taxon>Galliformes</taxon>
        <taxon>Phasianidae</taxon>
        <taxon>Phasianinae</taxon>
        <taxon>Phasianus</taxon>
    </lineage>
</organism>
<dbReference type="PANTHER" id="PTHR24103">
    <property type="entry name" value="E3 UBIQUITIN-PROTEIN LIGASE TRIM"/>
    <property type="match status" value="1"/>
</dbReference>
<evidence type="ECO:0000256" key="4">
    <source>
        <dbReference type="PROSITE-ProRule" id="PRU00175"/>
    </source>
</evidence>
<dbReference type="Pfam" id="PF00622">
    <property type="entry name" value="SPRY"/>
    <property type="match status" value="1"/>
</dbReference>
<evidence type="ECO:0000256" key="6">
    <source>
        <dbReference type="SAM" id="MobiDB-lite"/>
    </source>
</evidence>
<dbReference type="Pfam" id="PF13445">
    <property type="entry name" value="zf-RING_UBOX"/>
    <property type="match status" value="1"/>
</dbReference>
<dbReference type="Proteomes" id="UP000472261">
    <property type="component" value="Unplaced"/>
</dbReference>
<reference evidence="9" key="1">
    <citation type="submission" date="2025-08" db="UniProtKB">
        <authorList>
            <consortium name="Ensembl"/>
        </authorList>
    </citation>
    <scope>IDENTIFICATION</scope>
</reference>
<dbReference type="SUPFAM" id="SSF57850">
    <property type="entry name" value="RING/U-box"/>
    <property type="match status" value="1"/>
</dbReference>
<dbReference type="PROSITE" id="PS50188">
    <property type="entry name" value="B302_SPRY"/>
    <property type="match status" value="1"/>
</dbReference>
<dbReference type="InterPro" id="IPR001870">
    <property type="entry name" value="B30.2/SPRY"/>
</dbReference>
<feature type="region of interest" description="Disordered" evidence="6">
    <location>
        <begin position="1"/>
        <end position="20"/>
    </location>
</feature>
<sequence length="522" mass="58708">MPEPNPIPGLSSRPMNGGAGGAFARRLVEADVNPRGAEDSKLGGGGLRVGLAVRGSEVPPGIPTRLARPGGPSHGGFGRRGRKRGASVGGTGHAAMAAGGREHSLREELTCAICCELFSQPVMLDCMHHYCKACIQRYWASGPRVASCPQCRRQFPRPTFRTHHLLAGLVEKVRLCGSQEHRHQVQKRLEEALQAHQKEMEKFLQQKRAVQGDICSLTKASGELNFKIRAEFTRLHQILEEEERAVLAELGKEEEQALARLHGDVHQLEEGMAVLRRDTERLEQTLSNMEEVSLLEVESLDIRPSVSVKPSPAFDLQHFWDSHGGPLQYIFWRQMLQSICPVPASLTFDPESAHPNLVFSRDLTAVTERERAQPVPRSPRRFQQCVNVMASRTFDCGQHYWEVWVGNKTKWDLGVAAETVNRAEKVKLCPENGYWTLRLRNKTEYWATATPWVRLFPQQPPRKVGVFLDCQEGTVAFFDAKDMSHLFTFHEVSAERYCPFFSTCFSDGRDNVEPMRICHLAL</sequence>
<accession>A0A669PTM2</accession>
<dbReference type="Gene3D" id="3.30.40.10">
    <property type="entry name" value="Zinc/RING finger domain, C3HC4 (zinc finger)"/>
    <property type="match status" value="1"/>
</dbReference>
<keyword evidence="3" id="KW-0862">Zinc</keyword>
<dbReference type="InterPro" id="IPR017907">
    <property type="entry name" value="Znf_RING_CS"/>
</dbReference>
<dbReference type="SMART" id="SM00589">
    <property type="entry name" value="PRY"/>
    <property type="match status" value="1"/>
</dbReference>
<dbReference type="OMA" id="ICCDLFQ"/>
<evidence type="ECO:0000256" key="5">
    <source>
        <dbReference type="SAM" id="Coils"/>
    </source>
</evidence>
<evidence type="ECO:0000256" key="2">
    <source>
        <dbReference type="ARBA" id="ARBA00022771"/>
    </source>
</evidence>
<dbReference type="Ensembl" id="ENSPCLT00000016086.1">
    <property type="protein sequence ID" value="ENSPCLP00000012062.1"/>
    <property type="gene ID" value="ENSPCLG00000009922.1"/>
</dbReference>
<dbReference type="KEGG" id="pcoc:116232157"/>
<name>A0A669PTM2_PHACC</name>
<feature type="coiled-coil region" evidence="5">
    <location>
        <begin position="182"/>
        <end position="292"/>
    </location>
</feature>
<dbReference type="GO" id="GO:0008270">
    <property type="term" value="F:zinc ion binding"/>
    <property type="evidence" value="ECO:0007669"/>
    <property type="project" value="UniProtKB-KW"/>
</dbReference>
<dbReference type="InterPro" id="IPR013083">
    <property type="entry name" value="Znf_RING/FYVE/PHD"/>
</dbReference>
<evidence type="ECO:0000259" key="7">
    <source>
        <dbReference type="PROSITE" id="PS50089"/>
    </source>
</evidence>
<dbReference type="InterPro" id="IPR003877">
    <property type="entry name" value="SPRY_dom"/>
</dbReference>
<dbReference type="SMART" id="SM00184">
    <property type="entry name" value="RING"/>
    <property type="match status" value="1"/>
</dbReference>
<feature type="region of interest" description="Disordered" evidence="6">
    <location>
        <begin position="58"/>
        <end position="100"/>
    </location>
</feature>
<evidence type="ECO:0000313" key="9">
    <source>
        <dbReference type="Ensembl" id="ENSPCLP00000012062.1"/>
    </source>
</evidence>
<dbReference type="FunFam" id="2.60.120.920:FF:000004">
    <property type="entry name" value="Butyrophilin subfamily 1 member A1"/>
    <property type="match status" value="1"/>
</dbReference>
<dbReference type="PRINTS" id="PR01407">
    <property type="entry name" value="BUTYPHLNCDUF"/>
</dbReference>
<dbReference type="OrthoDB" id="6270329at2759"/>
<dbReference type="InterPro" id="IPR006574">
    <property type="entry name" value="PRY"/>
</dbReference>
<keyword evidence="5" id="KW-0175">Coiled coil</keyword>
<dbReference type="RefSeq" id="XP_031454150.1">
    <property type="nucleotide sequence ID" value="XM_031598290.1"/>
</dbReference>
<keyword evidence="2 4" id="KW-0863">Zinc-finger</keyword>
<dbReference type="InterPro" id="IPR027370">
    <property type="entry name" value="Znf-RING_euk"/>
</dbReference>
<keyword evidence="1" id="KW-0479">Metal-binding</keyword>
<evidence type="ECO:0000259" key="8">
    <source>
        <dbReference type="PROSITE" id="PS50188"/>
    </source>
</evidence>
<dbReference type="InterPro" id="IPR050143">
    <property type="entry name" value="TRIM/RBCC"/>
</dbReference>
<protein>
    <recommendedName>
        <fullName evidence="11">Tripartite motif containing 105</fullName>
    </recommendedName>
</protein>
<dbReference type="AlphaFoldDB" id="A0A669PTM2"/>
<evidence type="ECO:0000313" key="10">
    <source>
        <dbReference type="Proteomes" id="UP000472261"/>
    </source>
</evidence>
<dbReference type="InterPro" id="IPR003879">
    <property type="entry name" value="Butyrophylin_SPRY"/>
</dbReference>
<dbReference type="PROSITE" id="PS00518">
    <property type="entry name" value="ZF_RING_1"/>
    <property type="match status" value="1"/>
</dbReference>
<dbReference type="InterPro" id="IPR043136">
    <property type="entry name" value="B30.2/SPRY_sf"/>
</dbReference>
<keyword evidence="10" id="KW-1185">Reference proteome</keyword>